<evidence type="ECO:0000256" key="11">
    <source>
        <dbReference type="RuleBase" id="RU367069"/>
    </source>
</evidence>
<dbReference type="InParanoid" id="J4G1I0"/>
<dbReference type="InterPro" id="IPR036188">
    <property type="entry name" value="FAD/NAD-bd_sf"/>
</dbReference>
<evidence type="ECO:0000256" key="10">
    <source>
        <dbReference type="ARBA" id="ARBA00047554"/>
    </source>
</evidence>
<feature type="domain" description="Amine oxidase" evidence="12">
    <location>
        <begin position="105"/>
        <end position="547"/>
    </location>
</feature>
<dbReference type="SUPFAM" id="SSF54373">
    <property type="entry name" value="FAD-linked reductases, C-terminal domain"/>
    <property type="match status" value="1"/>
</dbReference>
<keyword evidence="8 11" id="KW-0350">Heme biosynthesis</keyword>
<comment type="function">
    <text evidence="1 11">Catalyzes the 6-electron oxidation of protoporphyrinogen-IX to form protoporphyrin-IX.</text>
</comment>
<dbReference type="UniPathway" id="UPA00251">
    <property type="reaction ID" value="UER00324"/>
</dbReference>
<organism evidence="13 14">
    <name type="scientific">Fibroporia radiculosa</name>
    <dbReference type="NCBI Taxonomy" id="599839"/>
    <lineage>
        <taxon>Eukaryota</taxon>
        <taxon>Fungi</taxon>
        <taxon>Dikarya</taxon>
        <taxon>Basidiomycota</taxon>
        <taxon>Agaricomycotina</taxon>
        <taxon>Agaricomycetes</taxon>
        <taxon>Polyporales</taxon>
        <taxon>Fibroporiaceae</taxon>
        <taxon>Fibroporia</taxon>
    </lineage>
</organism>
<dbReference type="EMBL" id="HE796972">
    <property type="protein sequence ID" value="CCM00243.1"/>
    <property type="molecule type" value="Genomic_DNA"/>
</dbReference>
<accession>J4G1I0</accession>
<dbReference type="InterPro" id="IPR004572">
    <property type="entry name" value="Protoporphyrinogen_oxidase"/>
</dbReference>
<keyword evidence="6 11" id="KW-0274">FAD</keyword>
<dbReference type="Proteomes" id="UP000006352">
    <property type="component" value="Unassembled WGS sequence"/>
</dbReference>
<evidence type="ECO:0000256" key="9">
    <source>
        <dbReference type="ARBA" id="ARBA00023244"/>
    </source>
</evidence>
<dbReference type="NCBIfam" id="TIGR00562">
    <property type="entry name" value="proto_IX_ox"/>
    <property type="match status" value="1"/>
</dbReference>
<dbReference type="GeneID" id="24095154"/>
<comment type="cofactor">
    <cofactor evidence="11">
        <name>FAD</name>
        <dbReference type="ChEBI" id="CHEBI:57692"/>
    </cofactor>
    <text evidence="11">Binds 1 FAD per subunit.</text>
</comment>
<comment type="similarity">
    <text evidence="3 11">Belongs to the protoporphyrinogen/coproporphyrinogen oxidase family. Protoporphyrinogen oxidase subfamily.</text>
</comment>
<evidence type="ECO:0000256" key="1">
    <source>
        <dbReference type="ARBA" id="ARBA00002600"/>
    </source>
</evidence>
<dbReference type="GO" id="GO:0005743">
    <property type="term" value="C:mitochondrial inner membrane"/>
    <property type="evidence" value="ECO:0007669"/>
    <property type="project" value="UniProtKB-SubCell"/>
</dbReference>
<keyword evidence="14" id="KW-1185">Reference proteome</keyword>
<protein>
    <recommendedName>
        <fullName evidence="4 11">Protoporphyrinogen oxidase</fullName>
        <ecNumber evidence="4 11">1.3.3.4</ecNumber>
    </recommendedName>
</protein>
<comment type="catalytic activity">
    <reaction evidence="10 11">
        <text>protoporphyrinogen IX + 3 O2 = protoporphyrin IX + 3 H2O2</text>
        <dbReference type="Rhea" id="RHEA:25576"/>
        <dbReference type="ChEBI" id="CHEBI:15379"/>
        <dbReference type="ChEBI" id="CHEBI:16240"/>
        <dbReference type="ChEBI" id="CHEBI:57306"/>
        <dbReference type="ChEBI" id="CHEBI:57307"/>
        <dbReference type="EC" id="1.3.3.4"/>
    </reaction>
</comment>
<dbReference type="RefSeq" id="XP_012179526.1">
    <property type="nucleotide sequence ID" value="XM_012324136.1"/>
</dbReference>
<dbReference type="PANTHER" id="PTHR42923:SF3">
    <property type="entry name" value="PROTOPORPHYRINOGEN OXIDASE"/>
    <property type="match status" value="1"/>
</dbReference>
<evidence type="ECO:0000256" key="2">
    <source>
        <dbReference type="ARBA" id="ARBA00005073"/>
    </source>
</evidence>
<dbReference type="Pfam" id="PF01593">
    <property type="entry name" value="Amino_oxidase"/>
    <property type="match status" value="1"/>
</dbReference>
<evidence type="ECO:0000313" key="13">
    <source>
        <dbReference type="EMBL" id="CCM00243.1"/>
    </source>
</evidence>
<dbReference type="GO" id="GO:0006782">
    <property type="term" value="P:protoporphyrinogen IX biosynthetic process"/>
    <property type="evidence" value="ECO:0007669"/>
    <property type="project" value="UniProtKB-UniRule"/>
</dbReference>
<evidence type="ECO:0000256" key="6">
    <source>
        <dbReference type="ARBA" id="ARBA00022827"/>
    </source>
</evidence>
<evidence type="ECO:0000256" key="7">
    <source>
        <dbReference type="ARBA" id="ARBA00023002"/>
    </source>
</evidence>
<keyword evidence="7 11" id="KW-0560">Oxidoreductase</keyword>
<sequence>MGAAPGSGWAGVCGKGKVAVRDYPVSSASIRFTMPFRRSTVRTSSRWSEVFTSWRLWPPAHRGSKNILFRSREELRSLNTQYPTEDATISSQISPSHILILGGGLSGLSSAFHLSRRFPYSQITLVEKTSRLGGWVHSERVKVKLGEDQDAREVGVLLEAGPRTLRPNGLAVLELIKLLNLQNSVITVPRTAPAARNRFLHLPGTHGLLPIPNSLFSLLTSPFTRVLLPAVFWDALTGSNRPSGKSIDAEFDESVDSFLARRFGSDFARTFGSALVHGIYATDARLLSMRAAFPSLYELETRGGGSVVRGAIRGAFAHKAENNNKYDTGNVESMMKSMSVFSFRDGIQTLTNALEGALKGRDNVEIVLDDEAGQLLKGSLGGGFEVITTSGRRLQSSHLVSALPLHALHSLLQRSSNPSSSSGLSELSPNLTANPSSTVIVVSFIFPLQPGAPPPHPLGFGYLVPRPFTDYGAQDQNEMGILGTVFDSCSVPEQDADPDGVPAPITKLTVMLGGPYTLSTTDLESPSFIDRLLCQLSAHLSTNLPQPLCTRIHVNQSCIPTPTVGHEKRMDELRKTVRREWGPQMEVIGAEVGGVSVSACVEAGRKVGREW</sequence>
<dbReference type="SUPFAM" id="SSF51905">
    <property type="entry name" value="FAD/NAD(P)-binding domain"/>
    <property type="match status" value="1"/>
</dbReference>
<dbReference type="STRING" id="599839.J4G1I0"/>
<dbReference type="OrthoDB" id="438553at2759"/>
<keyword evidence="5 11" id="KW-0285">Flavoprotein</keyword>
<dbReference type="GO" id="GO:0004729">
    <property type="term" value="F:oxygen-dependent protoporphyrinogen oxidase activity"/>
    <property type="evidence" value="ECO:0007669"/>
    <property type="project" value="UniProtKB-UniRule"/>
</dbReference>
<dbReference type="FunCoup" id="J4G1I0">
    <property type="interactions" value="201"/>
</dbReference>
<keyword evidence="9 11" id="KW-0627">Porphyrin biosynthesis</keyword>
<evidence type="ECO:0000313" key="14">
    <source>
        <dbReference type="Proteomes" id="UP000006352"/>
    </source>
</evidence>
<evidence type="ECO:0000256" key="8">
    <source>
        <dbReference type="ARBA" id="ARBA00023133"/>
    </source>
</evidence>
<reference evidence="13 14" key="1">
    <citation type="journal article" date="2012" name="Appl. Environ. Microbiol.">
        <title>Short-read sequencing for genomic analysis of the brown rot fungus Fibroporia radiculosa.</title>
        <authorList>
            <person name="Tang J.D."/>
            <person name="Perkins A.D."/>
            <person name="Sonstegard T.S."/>
            <person name="Schroeder S.G."/>
            <person name="Burgess S.C."/>
            <person name="Diehl S.V."/>
        </authorList>
    </citation>
    <scope>NUCLEOTIDE SEQUENCE [LARGE SCALE GENOMIC DNA]</scope>
    <source>
        <strain evidence="13 14">TFFH 294</strain>
    </source>
</reference>
<comment type="subcellular location">
    <subcellularLocation>
        <location evidence="11">Mitochondrion inner membrane</location>
    </subcellularLocation>
</comment>
<dbReference type="HOGENOM" id="CLU_009629_1_1_1"/>
<dbReference type="InterPro" id="IPR002937">
    <property type="entry name" value="Amino_oxidase"/>
</dbReference>
<proteinExistence type="inferred from homology"/>
<dbReference type="InterPro" id="IPR050464">
    <property type="entry name" value="Zeta_carotene_desat/Oxidored"/>
</dbReference>
<dbReference type="EC" id="1.3.3.4" evidence="4 11"/>
<dbReference type="AlphaFoldDB" id="J4G1I0"/>
<gene>
    <name evidence="13" type="ORF">FIBRA_02272</name>
</gene>
<evidence type="ECO:0000256" key="3">
    <source>
        <dbReference type="ARBA" id="ARBA00010551"/>
    </source>
</evidence>
<evidence type="ECO:0000259" key="12">
    <source>
        <dbReference type="Pfam" id="PF01593"/>
    </source>
</evidence>
<evidence type="ECO:0000256" key="5">
    <source>
        <dbReference type="ARBA" id="ARBA00022630"/>
    </source>
</evidence>
<dbReference type="PANTHER" id="PTHR42923">
    <property type="entry name" value="PROTOPORPHYRINOGEN OXIDASE"/>
    <property type="match status" value="1"/>
</dbReference>
<dbReference type="Gene3D" id="3.50.50.60">
    <property type="entry name" value="FAD/NAD(P)-binding domain"/>
    <property type="match status" value="1"/>
</dbReference>
<comment type="pathway">
    <text evidence="2 11">Porphyrin-containing compound metabolism; protoporphyrin-IX biosynthesis; protoporphyrin-IX from protoporphyrinogen-IX: step 1/1.</text>
</comment>
<name>J4G1I0_9APHY</name>
<evidence type="ECO:0000256" key="4">
    <source>
        <dbReference type="ARBA" id="ARBA00012867"/>
    </source>
</evidence>